<proteinExistence type="predicted"/>
<comment type="caution">
    <text evidence="2">The sequence shown here is derived from an EMBL/GenBank/DDBJ whole genome shotgun (WGS) entry which is preliminary data.</text>
</comment>
<reference evidence="2" key="2">
    <citation type="submission" date="2023-03" db="EMBL/GenBank/DDBJ databases">
        <authorList>
            <person name="Inwood S.N."/>
            <person name="Skelly J.G."/>
            <person name="Guhlin J."/>
            <person name="Harrop T.W.R."/>
            <person name="Goldson S.G."/>
            <person name="Dearden P.K."/>
        </authorList>
    </citation>
    <scope>NUCLEOTIDE SEQUENCE</scope>
    <source>
        <strain evidence="2">Irish</strain>
        <tissue evidence="2">Whole body</tissue>
    </source>
</reference>
<reference evidence="2" key="1">
    <citation type="journal article" date="2023" name="bioRxiv">
        <title>Scaffold-level genome assemblies of two parasitoid biocontrol wasps reveal the parthenogenesis mechanism and an associated novel virus.</title>
        <authorList>
            <person name="Inwood S."/>
            <person name="Skelly J."/>
            <person name="Guhlin J."/>
            <person name="Harrop T."/>
            <person name="Goldson S."/>
            <person name="Dearden P."/>
        </authorList>
    </citation>
    <scope>NUCLEOTIDE SEQUENCE</scope>
    <source>
        <strain evidence="2">Irish</strain>
        <tissue evidence="2">Whole body</tissue>
    </source>
</reference>
<feature type="compositionally biased region" description="Basic and acidic residues" evidence="1">
    <location>
        <begin position="185"/>
        <end position="197"/>
    </location>
</feature>
<protein>
    <submittedName>
        <fullName evidence="2">Uncharacterized protein</fullName>
    </submittedName>
</protein>
<dbReference type="Proteomes" id="UP001168990">
    <property type="component" value="Unassembled WGS sequence"/>
</dbReference>
<evidence type="ECO:0000313" key="3">
    <source>
        <dbReference type="Proteomes" id="UP001168990"/>
    </source>
</evidence>
<name>A0AA39C9V6_9HYME</name>
<feature type="compositionally biased region" description="Polar residues" evidence="1">
    <location>
        <begin position="171"/>
        <end position="184"/>
    </location>
</feature>
<accession>A0AA39C9V6</accession>
<evidence type="ECO:0000313" key="2">
    <source>
        <dbReference type="EMBL" id="KAK0160264.1"/>
    </source>
</evidence>
<organism evidence="2 3">
    <name type="scientific">Microctonus aethiopoides</name>
    <dbReference type="NCBI Taxonomy" id="144406"/>
    <lineage>
        <taxon>Eukaryota</taxon>
        <taxon>Metazoa</taxon>
        <taxon>Ecdysozoa</taxon>
        <taxon>Arthropoda</taxon>
        <taxon>Hexapoda</taxon>
        <taxon>Insecta</taxon>
        <taxon>Pterygota</taxon>
        <taxon>Neoptera</taxon>
        <taxon>Endopterygota</taxon>
        <taxon>Hymenoptera</taxon>
        <taxon>Apocrita</taxon>
        <taxon>Ichneumonoidea</taxon>
        <taxon>Braconidae</taxon>
        <taxon>Euphorinae</taxon>
        <taxon>Microctonus</taxon>
    </lineage>
</organism>
<feature type="compositionally biased region" description="Low complexity" evidence="1">
    <location>
        <begin position="143"/>
        <end position="152"/>
    </location>
</feature>
<feature type="region of interest" description="Disordered" evidence="1">
    <location>
        <begin position="138"/>
        <end position="197"/>
    </location>
</feature>
<dbReference type="EMBL" id="JAQQBS010001423">
    <property type="protein sequence ID" value="KAK0160264.1"/>
    <property type="molecule type" value="Genomic_DNA"/>
</dbReference>
<gene>
    <name evidence="2" type="ORF">PV328_007692</name>
</gene>
<feature type="compositionally biased region" description="Basic and acidic residues" evidence="1">
    <location>
        <begin position="158"/>
        <end position="170"/>
    </location>
</feature>
<dbReference type="AlphaFoldDB" id="A0AA39C9V6"/>
<keyword evidence="3" id="KW-1185">Reference proteome</keyword>
<evidence type="ECO:0000256" key="1">
    <source>
        <dbReference type="SAM" id="MobiDB-lite"/>
    </source>
</evidence>
<sequence>MAQSTDERTKFLIVAFEGENIVRNKQSVELVISTWLVKYGNNTLCYFPPKKEYKNISKWIKEKMKPQSNWKLYAVKVLSETFDLQQAERRLQKAFYESAISTTSDCETNKNSQMPVQFSDSATQKLLRKKVILQRKTSKKQEVISSQSSPSSSEEELREQSKAKLDEKKIISSNDCNDSLNMNSDHNDLPDINDTHDEALASSNSDVTREGHSFKSDVLLARSSLGNEAINAVIGEFKTFVAQQMADVEKSVKSSVSRARRSLQFDMNKKFEEIRLMMAINCPQPSQEEQVTADLSSRMPLKTLDEFLIFDGVIGHDKTNDHFTTGSQMYENDVKKIIAQLIHPDVQILYSAAGRVCKEKGKLKFIATASYKCMTDSKVPLKFLSVTSDFLSGAGDRNGLRAFRQ</sequence>